<keyword evidence="5" id="KW-0677">Repeat</keyword>
<dbReference type="InterPro" id="IPR002035">
    <property type="entry name" value="VWF_A"/>
</dbReference>
<evidence type="ECO:0000256" key="5">
    <source>
        <dbReference type="ARBA" id="ARBA00022737"/>
    </source>
</evidence>
<dbReference type="PRINTS" id="PR00453">
    <property type="entry name" value="VWFADOMAIN"/>
</dbReference>
<dbReference type="GO" id="GO:0031012">
    <property type="term" value="C:extracellular matrix"/>
    <property type="evidence" value="ECO:0007669"/>
    <property type="project" value="TreeGrafter"/>
</dbReference>
<dbReference type="PROSITE" id="PS50234">
    <property type="entry name" value="VWFA"/>
    <property type="match status" value="1"/>
</dbReference>
<dbReference type="EMBL" id="JAFJMO010000009">
    <property type="protein sequence ID" value="KAJ8268516.1"/>
    <property type="molecule type" value="Genomic_DNA"/>
</dbReference>
<keyword evidence="2" id="KW-0964">Secreted</keyword>
<name>A0A9Q1DF23_CONCO</name>
<evidence type="ECO:0000256" key="7">
    <source>
        <dbReference type="ARBA" id="ARBA00023180"/>
    </source>
</evidence>
<feature type="domain" description="VWFA" evidence="10">
    <location>
        <begin position="33"/>
        <end position="203"/>
    </location>
</feature>
<comment type="caution">
    <text evidence="11">The sequence shown here is derived from an EMBL/GenBank/DDBJ whole genome shotgun (WGS) entry which is preliminary data.</text>
</comment>
<feature type="region of interest" description="Disordered" evidence="8">
    <location>
        <begin position="443"/>
        <end position="788"/>
    </location>
</feature>
<dbReference type="GO" id="GO:0030020">
    <property type="term" value="F:extracellular matrix structural constituent conferring tensile strength"/>
    <property type="evidence" value="ECO:0007669"/>
    <property type="project" value="TreeGrafter"/>
</dbReference>
<gene>
    <name evidence="11" type="ORF">COCON_G00136880</name>
</gene>
<keyword evidence="6" id="KW-0176">Collagen</keyword>
<organism evidence="11 12">
    <name type="scientific">Conger conger</name>
    <name type="common">Conger eel</name>
    <name type="synonym">Muraena conger</name>
    <dbReference type="NCBI Taxonomy" id="82655"/>
    <lineage>
        <taxon>Eukaryota</taxon>
        <taxon>Metazoa</taxon>
        <taxon>Chordata</taxon>
        <taxon>Craniata</taxon>
        <taxon>Vertebrata</taxon>
        <taxon>Euteleostomi</taxon>
        <taxon>Actinopterygii</taxon>
        <taxon>Neopterygii</taxon>
        <taxon>Teleostei</taxon>
        <taxon>Anguilliformes</taxon>
        <taxon>Congridae</taxon>
        <taxon>Conger</taxon>
    </lineage>
</organism>
<feature type="compositionally biased region" description="Pro residues" evidence="8">
    <location>
        <begin position="824"/>
        <end position="839"/>
    </location>
</feature>
<sequence>MKSWRLGLMFLILPCVHGREEDIRAGCSTAAIDLVYIMDGSSSVGAPDFAAAKRWLVNVTAGLGVGPRRARVGVVQYSDTPRLEVPLGRHGSAAELVRAIHAVAHLGGSTRTGRAIRFAVEHVFPAPPGARRRVAVVVTDGRSQDDVVDAALEARSQSIVLFAVGVGREVTSSELESMASRPASAHVLHAEDYTTIHRIRDAMEQKLCEESVCPLWIPMGSRDEKGFDLILAMEIPGKAQKVQGSLVSEAAYLFSPGMDVTMDTRIIFPEGLPPAYVFVATLRLRAPANRGRLHLLRVLSEAGFAQVAVTLSGDDRSVTFTTTSVHEEEQSVIFNDRGIKRLFDEDWHQLKLLVKPRRVTCFLDGVQIEEQLLERTVPIYINGQTQVATDTRAGTTVAIEIQKLRLYCDPQQSERETACEIYSVHDDRCPLDRSLGTGECHCPIGSPGPPGLPGPMGFRGEKGREGPPGPDGKPGKLGERGMAGPPGQNGQKGDAGQPGTKGQSGQRGSKGDRGERGVPGRAGPPGPTGPGWSQLNVDGTGTPGKKGSQGDPGMPGSPGQPGARGVPGTPGDNGPAGPMGAKGDRGEPGLPGVDGQSGVPGIRGLPGQMGPVGSQGERGLPGMMGLTGPKGPQGLHGPSGAPGLDGPQGPKGNSGEKGPAGIPGQPGLGGNEGPPGPRGLPGPMGMPGFKGHKGELGPQGPKGNQGERGANGTPGRHGTPVREPGLRAGKGEKGVVGDPGVRGADGKKGDAGLLGAVGSPGSPGRDGLPGQPGVPGYPGKPGKPPTDEHLLKLCSAVLQNQLPELLRAMAPRGCRHCETKPGPAGEPGPPGPTGPPGPVGYPGTAGSRGYPGPPGRQGLQGIKGEMGPTGVKGSKGEGDTGSPGLPGPTGIPGPPGTDGVGHRGPPGIPGQSGIPGVPGKRGPAGPAGVCDVSSCYQAYGYRHDRFSKGPNS</sequence>
<dbReference type="OrthoDB" id="10256829at2759"/>
<dbReference type="Gene3D" id="3.40.50.410">
    <property type="entry name" value="von Willebrand factor, type A domain"/>
    <property type="match status" value="1"/>
</dbReference>
<feature type="chain" id="PRO_5040139156" description="VWFA domain-containing protein" evidence="9">
    <location>
        <begin position="19"/>
        <end position="952"/>
    </location>
</feature>
<evidence type="ECO:0000259" key="10">
    <source>
        <dbReference type="PROSITE" id="PS50234"/>
    </source>
</evidence>
<evidence type="ECO:0000256" key="6">
    <source>
        <dbReference type="ARBA" id="ARBA00023119"/>
    </source>
</evidence>
<evidence type="ECO:0000256" key="1">
    <source>
        <dbReference type="ARBA" id="ARBA00004498"/>
    </source>
</evidence>
<dbReference type="FunFam" id="2.60.120.200:FF:000068">
    <property type="entry name" value="collagen alpha-1(XXI) chain isoform X1"/>
    <property type="match status" value="1"/>
</dbReference>
<evidence type="ECO:0000256" key="3">
    <source>
        <dbReference type="ARBA" id="ARBA00022530"/>
    </source>
</evidence>
<dbReference type="InterPro" id="IPR008160">
    <property type="entry name" value="Collagen"/>
</dbReference>
<dbReference type="InterPro" id="IPR048287">
    <property type="entry name" value="TSPN-like_N"/>
</dbReference>
<dbReference type="SUPFAM" id="SSF49899">
    <property type="entry name" value="Concanavalin A-like lectins/glucanases"/>
    <property type="match status" value="1"/>
</dbReference>
<evidence type="ECO:0000313" key="11">
    <source>
        <dbReference type="EMBL" id="KAJ8268516.1"/>
    </source>
</evidence>
<dbReference type="PANTHER" id="PTHR24023">
    <property type="entry name" value="COLLAGEN ALPHA"/>
    <property type="match status" value="1"/>
</dbReference>
<feature type="compositionally biased region" description="Pro residues" evidence="8">
    <location>
        <begin position="885"/>
        <end position="895"/>
    </location>
</feature>
<feature type="compositionally biased region" description="Basic and acidic residues" evidence="8">
    <location>
        <begin position="509"/>
        <end position="518"/>
    </location>
</feature>
<comment type="subcellular location">
    <subcellularLocation>
        <location evidence="1">Secreted</location>
        <location evidence="1">Extracellular space</location>
        <location evidence="1">Extracellular matrix</location>
    </subcellularLocation>
</comment>
<dbReference type="Proteomes" id="UP001152803">
    <property type="component" value="Unassembled WGS sequence"/>
</dbReference>
<proteinExistence type="predicted"/>
<keyword evidence="3" id="KW-0272">Extracellular matrix</keyword>
<dbReference type="SMART" id="SM00327">
    <property type="entry name" value="VWA"/>
    <property type="match status" value="1"/>
</dbReference>
<dbReference type="GO" id="GO:0005615">
    <property type="term" value="C:extracellular space"/>
    <property type="evidence" value="ECO:0007669"/>
    <property type="project" value="TreeGrafter"/>
</dbReference>
<dbReference type="InterPro" id="IPR013320">
    <property type="entry name" value="ConA-like_dom_sf"/>
</dbReference>
<evidence type="ECO:0000256" key="4">
    <source>
        <dbReference type="ARBA" id="ARBA00022729"/>
    </source>
</evidence>
<feature type="compositionally biased region" description="Low complexity" evidence="8">
    <location>
        <begin position="909"/>
        <end position="918"/>
    </location>
</feature>
<reference evidence="11" key="1">
    <citation type="journal article" date="2023" name="Science">
        <title>Genome structures resolve the early diversification of teleost fishes.</title>
        <authorList>
            <person name="Parey E."/>
            <person name="Louis A."/>
            <person name="Montfort J."/>
            <person name="Bouchez O."/>
            <person name="Roques C."/>
            <person name="Iampietro C."/>
            <person name="Lluch J."/>
            <person name="Castinel A."/>
            <person name="Donnadieu C."/>
            <person name="Desvignes T."/>
            <person name="Floi Bucao C."/>
            <person name="Jouanno E."/>
            <person name="Wen M."/>
            <person name="Mejri S."/>
            <person name="Dirks R."/>
            <person name="Jansen H."/>
            <person name="Henkel C."/>
            <person name="Chen W.J."/>
            <person name="Zahm M."/>
            <person name="Cabau C."/>
            <person name="Klopp C."/>
            <person name="Thompson A.W."/>
            <person name="Robinson-Rechavi M."/>
            <person name="Braasch I."/>
            <person name="Lecointre G."/>
            <person name="Bobe J."/>
            <person name="Postlethwait J.H."/>
            <person name="Berthelot C."/>
            <person name="Roest Crollius H."/>
            <person name="Guiguen Y."/>
        </authorList>
    </citation>
    <scope>NUCLEOTIDE SEQUENCE</scope>
    <source>
        <strain evidence="11">Concon-B</strain>
    </source>
</reference>
<accession>A0A9Q1DF23</accession>
<dbReference type="PANTHER" id="PTHR24023:SF1082">
    <property type="entry name" value="COLLAGEN TRIPLE HELIX REPEAT"/>
    <property type="match status" value="1"/>
</dbReference>
<dbReference type="SUPFAM" id="SSF53300">
    <property type="entry name" value="vWA-like"/>
    <property type="match status" value="1"/>
</dbReference>
<keyword evidence="4 9" id="KW-0732">Signal</keyword>
<dbReference type="Pfam" id="PF01391">
    <property type="entry name" value="Collagen"/>
    <property type="match status" value="5"/>
</dbReference>
<evidence type="ECO:0000256" key="2">
    <source>
        <dbReference type="ARBA" id="ARBA00022525"/>
    </source>
</evidence>
<evidence type="ECO:0000256" key="8">
    <source>
        <dbReference type="SAM" id="MobiDB-lite"/>
    </source>
</evidence>
<dbReference type="AlphaFoldDB" id="A0A9Q1DF23"/>
<dbReference type="GO" id="GO:0005581">
    <property type="term" value="C:collagen trimer"/>
    <property type="evidence" value="ECO:0007669"/>
    <property type="project" value="UniProtKB-KW"/>
</dbReference>
<dbReference type="GO" id="GO:0030198">
    <property type="term" value="P:extracellular matrix organization"/>
    <property type="evidence" value="ECO:0007669"/>
    <property type="project" value="TreeGrafter"/>
</dbReference>
<feature type="signal peptide" evidence="9">
    <location>
        <begin position="1"/>
        <end position="18"/>
    </location>
</feature>
<keyword evidence="12" id="KW-1185">Reference proteome</keyword>
<dbReference type="InterPro" id="IPR036465">
    <property type="entry name" value="vWFA_dom_sf"/>
</dbReference>
<dbReference type="Gene3D" id="2.60.120.200">
    <property type="match status" value="1"/>
</dbReference>
<dbReference type="SMART" id="SM00210">
    <property type="entry name" value="TSPN"/>
    <property type="match status" value="1"/>
</dbReference>
<feature type="compositionally biased region" description="Gly residues" evidence="8">
    <location>
        <begin position="664"/>
        <end position="673"/>
    </location>
</feature>
<dbReference type="InterPro" id="IPR050149">
    <property type="entry name" value="Collagen_superfamily"/>
</dbReference>
<dbReference type="Pfam" id="PF00092">
    <property type="entry name" value="VWA"/>
    <property type="match status" value="1"/>
</dbReference>
<evidence type="ECO:0000313" key="12">
    <source>
        <dbReference type="Proteomes" id="UP001152803"/>
    </source>
</evidence>
<dbReference type="FunFam" id="3.40.50.410:FF:000004">
    <property type="entry name" value="collagen alpha-6(VI) chain"/>
    <property type="match status" value="1"/>
</dbReference>
<protein>
    <recommendedName>
        <fullName evidence="10">VWFA domain-containing protein</fullName>
    </recommendedName>
</protein>
<evidence type="ECO:0000256" key="9">
    <source>
        <dbReference type="SAM" id="SignalP"/>
    </source>
</evidence>
<feature type="region of interest" description="Disordered" evidence="8">
    <location>
        <begin position="817"/>
        <end position="929"/>
    </location>
</feature>
<keyword evidence="7" id="KW-0325">Glycoprotein</keyword>